<dbReference type="Pfam" id="PF00366">
    <property type="entry name" value="Ribosomal_S17"/>
    <property type="match status" value="1"/>
</dbReference>
<gene>
    <name evidence="4" type="ORF">PUMCH_003750</name>
</gene>
<dbReference type="GO" id="GO:0005840">
    <property type="term" value="C:ribosome"/>
    <property type="evidence" value="ECO:0007669"/>
    <property type="project" value="UniProtKB-KW"/>
</dbReference>
<organism evidence="4 5">
    <name type="scientific">Australozyma saopauloensis</name>
    <dbReference type="NCBI Taxonomy" id="291208"/>
    <lineage>
        <taxon>Eukaryota</taxon>
        <taxon>Fungi</taxon>
        <taxon>Dikarya</taxon>
        <taxon>Ascomycota</taxon>
        <taxon>Saccharomycotina</taxon>
        <taxon>Pichiomycetes</taxon>
        <taxon>Metschnikowiaceae</taxon>
        <taxon>Australozyma</taxon>
    </lineage>
</organism>
<dbReference type="PANTHER" id="PTHR10744:SF1">
    <property type="entry name" value="SMALL RIBOSOMAL SUBUNIT PROTEIN US17M"/>
    <property type="match status" value="1"/>
</dbReference>
<sequence length="245" mass="28129">MARQNFVGVVISHGKMNKTVKVRVQTQRYDTRVHKEIFGKKDYLVHDEGNLCTEGDLVRIESIPKISSRKYFAIAEVKLNEGQQFEKYEALAKERVARDDSERIEKFLARRKELDSIVTQVADLQQLDKISRAFPSSGETERAQLLEQIEEIKQKYGIPAWPSTEPVLEMKLSQDQKDLSVLENRVANIKVILEKVMADEQKKAQILEAATKGKYGPVDTIKPQVQKNIVRKWILDPRNDVPVSL</sequence>
<evidence type="ECO:0000313" key="4">
    <source>
        <dbReference type="EMBL" id="WPK26397.1"/>
    </source>
</evidence>
<dbReference type="PANTHER" id="PTHR10744">
    <property type="entry name" value="40S RIBOSOMAL PROTEIN S11 FAMILY MEMBER"/>
    <property type="match status" value="1"/>
</dbReference>
<evidence type="ECO:0008006" key="6">
    <source>
        <dbReference type="Google" id="ProtNLM"/>
    </source>
</evidence>
<evidence type="ECO:0000256" key="2">
    <source>
        <dbReference type="ARBA" id="ARBA00022980"/>
    </source>
</evidence>
<evidence type="ECO:0000313" key="5">
    <source>
        <dbReference type="Proteomes" id="UP001338582"/>
    </source>
</evidence>
<proteinExistence type="inferred from homology"/>
<evidence type="ECO:0000256" key="3">
    <source>
        <dbReference type="ARBA" id="ARBA00023274"/>
    </source>
</evidence>
<dbReference type="InterPro" id="IPR000266">
    <property type="entry name" value="Ribosomal_uS17"/>
</dbReference>
<dbReference type="GO" id="GO:0005739">
    <property type="term" value="C:mitochondrion"/>
    <property type="evidence" value="ECO:0007669"/>
    <property type="project" value="TreeGrafter"/>
</dbReference>
<dbReference type="Proteomes" id="UP001338582">
    <property type="component" value="Chromosome 4"/>
</dbReference>
<dbReference type="GO" id="GO:0003735">
    <property type="term" value="F:structural constituent of ribosome"/>
    <property type="evidence" value="ECO:0007669"/>
    <property type="project" value="InterPro"/>
</dbReference>
<dbReference type="RefSeq" id="XP_062878778.1">
    <property type="nucleotide sequence ID" value="XM_063022708.1"/>
</dbReference>
<accession>A0AAX4HET6</accession>
<comment type="similarity">
    <text evidence="1">Belongs to the universal ribosomal protein uS17 family.</text>
</comment>
<reference evidence="4 5" key="1">
    <citation type="submission" date="2023-10" db="EMBL/GenBank/DDBJ databases">
        <title>Draft Genome Sequence of Candida saopaulonensis from a very Premature Infant with Sepsis.</title>
        <authorList>
            <person name="Ning Y."/>
            <person name="Dai R."/>
            <person name="Xiao M."/>
            <person name="Xu Y."/>
            <person name="Yan Q."/>
            <person name="Zhang L."/>
        </authorList>
    </citation>
    <scope>NUCLEOTIDE SEQUENCE [LARGE SCALE GENOMIC DNA]</scope>
    <source>
        <strain evidence="4 5">19XY460</strain>
    </source>
</reference>
<dbReference type="KEGG" id="asau:88174813"/>
<keyword evidence="3" id="KW-0687">Ribonucleoprotein</keyword>
<dbReference type="GeneID" id="88174813"/>
<keyword evidence="2" id="KW-0689">Ribosomal protein</keyword>
<evidence type="ECO:0000256" key="1">
    <source>
        <dbReference type="ARBA" id="ARBA00010254"/>
    </source>
</evidence>
<dbReference type="GO" id="GO:1990904">
    <property type="term" value="C:ribonucleoprotein complex"/>
    <property type="evidence" value="ECO:0007669"/>
    <property type="project" value="UniProtKB-KW"/>
</dbReference>
<dbReference type="AlphaFoldDB" id="A0AAX4HET6"/>
<protein>
    <recommendedName>
        <fullName evidence="6">Nucleic acid-binding protein</fullName>
    </recommendedName>
</protein>
<dbReference type="CDD" id="cd00364">
    <property type="entry name" value="Ribosomal_uS17"/>
    <property type="match status" value="1"/>
</dbReference>
<dbReference type="GO" id="GO:0006412">
    <property type="term" value="P:translation"/>
    <property type="evidence" value="ECO:0007669"/>
    <property type="project" value="InterPro"/>
</dbReference>
<dbReference type="Gene3D" id="2.40.50.140">
    <property type="entry name" value="Nucleic acid-binding proteins"/>
    <property type="match status" value="1"/>
</dbReference>
<keyword evidence="5" id="KW-1185">Reference proteome</keyword>
<dbReference type="SUPFAM" id="SSF50249">
    <property type="entry name" value="Nucleic acid-binding proteins"/>
    <property type="match status" value="1"/>
</dbReference>
<dbReference type="InterPro" id="IPR012340">
    <property type="entry name" value="NA-bd_OB-fold"/>
</dbReference>
<name>A0AAX4HET6_9ASCO</name>
<dbReference type="EMBL" id="CP138897">
    <property type="protein sequence ID" value="WPK26397.1"/>
    <property type="molecule type" value="Genomic_DNA"/>
</dbReference>